<organism evidence="2 3">
    <name type="scientific">Angustibacter aerolatus</name>
    <dbReference type="NCBI Taxonomy" id="1162965"/>
    <lineage>
        <taxon>Bacteria</taxon>
        <taxon>Bacillati</taxon>
        <taxon>Actinomycetota</taxon>
        <taxon>Actinomycetes</taxon>
        <taxon>Kineosporiales</taxon>
        <taxon>Kineosporiaceae</taxon>
    </lineage>
</organism>
<evidence type="ECO:0000313" key="3">
    <source>
        <dbReference type="Proteomes" id="UP001157017"/>
    </source>
</evidence>
<feature type="compositionally biased region" description="Low complexity" evidence="1">
    <location>
        <begin position="133"/>
        <end position="170"/>
    </location>
</feature>
<dbReference type="Proteomes" id="UP001157017">
    <property type="component" value="Unassembled WGS sequence"/>
</dbReference>
<reference evidence="3" key="1">
    <citation type="journal article" date="2019" name="Int. J. Syst. Evol. Microbiol.">
        <title>The Global Catalogue of Microorganisms (GCM) 10K type strain sequencing project: providing services to taxonomists for standard genome sequencing and annotation.</title>
        <authorList>
            <consortium name="The Broad Institute Genomics Platform"/>
            <consortium name="The Broad Institute Genome Sequencing Center for Infectious Disease"/>
            <person name="Wu L."/>
            <person name="Ma J."/>
        </authorList>
    </citation>
    <scope>NUCLEOTIDE SEQUENCE [LARGE SCALE GENOMIC DNA]</scope>
    <source>
        <strain evidence="3">NBRC 108730</strain>
    </source>
</reference>
<gene>
    <name evidence="2" type="ORF">GCM10025868_01590</name>
</gene>
<proteinExistence type="predicted"/>
<protein>
    <recommendedName>
        <fullName evidence="4">Peptidase M16 N-terminal domain-containing protein</fullName>
    </recommendedName>
</protein>
<feature type="region of interest" description="Disordered" evidence="1">
    <location>
        <begin position="116"/>
        <end position="204"/>
    </location>
</feature>
<dbReference type="EMBL" id="BSUZ01000001">
    <property type="protein sequence ID" value="GMA84909.1"/>
    <property type="molecule type" value="Genomic_DNA"/>
</dbReference>
<comment type="caution">
    <text evidence="2">The sequence shown here is derived from an EMBL/GenBank/DDBJ whole genome shotgun (WGS) entry which is preliminary data.</text>
</comment>
<feature type="compositionally biased region" description="Basic residues" evidence="1">
    <location>
        <begin position="122"/>
        <end position="132"/>
    </location>
</feature>
<keyword evidence="3" id="KW-1185">Reference proteome</keyword>
<evidence type="ECO:0000256" key="1">
    <source>
        <dbReference type="SAM" id="MobiDB-lite"/>
    </source>
</evidence>
<evidence type="ECO:0000313" key="2">
    <source>
        <dbReference type="EMBL" id="GMA84909.1"/>
    </source>
</evidence>
<sequence length="204" mass="20958">MTEGRWIAEPLHRTEIDGVPVLWRQGPGPLQASLVVRTGLADETFTTNGLTHLVEHLVMRRVGPRPIEVNASVGLLFTEFTATGSPAAVASFVTDVCGVLRDVAAAEPADLAGDVAAEPARPRRRGGRRRAARWAARPALRGGRARAGRLPAGGAARAAPGAGARAGAQPVRRRAGGAGARRAATERPAPRAAGGSAAAPAEDA</sequence>
<accession>A0ABQ6JBT2</accession>
<evidence type="ECO:0008006" key="4">
    <source>
        <dbReference type="Google" id="ProtNLM"/>
    </source>
</evidence>
<feature type="compositionally biased region" description="Low complexity" evidence="1">
    <location>
        <begin position="190"/>
        <end position="204"/>
    </location>
</feature>
<name>A0ABQ6JBT2_9ACTN</name>